<dbReference type="AlphaFoldDB" id="A0A8K0NZ61"/>
<evidence type="ECO:0000256" key="7">
    <source>
        <dbReference type="ARBA" id="ARBA00022889"/>
    </source>
</evidence>
<keyword evidence="10" id="KW-1015">Disulfide bond</keyword>
<dbReference type="GO" id="GO:0048589">
    <property type="term" value="P:developmental growth"/>
    <property type="evidence" value="ECO:0007669"/>
    <property type="project" value="UniProtKB-ARBA"/>
</dbReference>
<dbReference type="GO" id="GO:0007424">
    <property type="term" value="P:open tracheal system development"/>
    <property type="evidence" value="ECO:0007669"/>
    <property type="project" value="UniProtKB-ARBA"/>
</dbReference>
<comment type="caution">
    <text evidence="14">The sequence shown here is derived from an EMBL/GenBank/DDBJ whole genome shotgun (WGS) entry which is preliminary data.</text>
</comment>
<dbReference type="InterPro" id="IPR050971">
    <property type="entry name" value="Cadherin-domain_protein"/>
</dbReference>
<reference evidence="14" key="1">
    <citation type="submission" date="2013-04" db="EMBL/GenBank/DDBJ databases">
        <authorList>
            <person name="Qu J."/>
            <person name="Murali S.C."/>
            <person name="Bandaranaike D."/>
            <person name="Bellair M."/>
            <person name="Blankenburg K."/>
            <person name="Chao H."/>
            <person name="Dinh H."/>
            <person name="Doddapaneni H."/>
            <person name="Downs B."/>
            <person name="Dugan-Rocha S."/>
            <person name="Elkadiri S."/>
            <person name="Gnanaolivu R.D."/>
            <person name="Hernandez B."/>
            <person name="Javaid M."/>
            <person name="Jayaseelan J.C."/>
            <person name="Lee S."/>
            <person name="Li M."/>
            <person name="Ming W."/>
            <person name="Munidasa M."/>
            <person name="Muniz J."/>
            <person name="Nguyen L."/>
            <person name="Ongeri F."/>
            <person name="Osuji N."/>
            <person name="Pu L.-L."/>
            <person name="Puazo M."/>
            <person name="Qu C."/>
            <person name="Quiroz J."/>
            <person name="Raj R."/>
            <person name="Weissenberger G."/>
            <person name="Xin Y."/>
            <person name="Zou X."/>
            <person name="Han Y."/>
            <person name="Richards S."/>
            <person name="Worley K."/>
            <person name="Muzny D."/>
            <person name="Gibbs R."/>
        </authorList>
    </citation>
    <scope>NUCLEOTIDE SEQUENCE</scope>
    <source>
        <strain evidence="14">Sampled in the wild</strain>
    </source>
</reference>
<evidence type="ECO:0000256" key="11">
    <source>
        <dbReference type="ARBA" id="ARBA00023180"/>
    </source>
</evidence>
<dbReference type="OrthoDB" id="6252479at2759"/>
<accession>A0A8K0NZ61</accession>
<evidence type="ECO:0000256" key="9">
    <source>
        <dbReference type="ARBA" id="ARBA00023136"/>
    </source>
</evidence>
<evidence type="ECO:0000256" key="1">
    <source>
        <dbReference type="ARBA" id="ARBA00004251"/>
    </source>
</evidence>
<dbReference type="PROSITE" id="PS50268">
    <property type="entry name" value="CADHERIN_2"/>
    <property type="match status" value="1"/>
</dbReference>
<keyword evidence="9" id="KW-0472">Membrane</keyword>
<feature type="domain" description="Cadherin" evidence="13">
    <location>
        <begin position="40"/>
        <end position="135"/>
    </location>
</feature>
<dbReference type="InterPro" id="IPR015919">
    <property type="entry name" value="Cadherin-like_sf"/>
</dbReference>
<keyword evidence="15" id="KW-1185">Reference proteome</keyword>
<dbReference type="SUPFAM" id="SSF49313">
    <property type="entry name" value="Cadherin-like"/>
    <property type="match status" value="1"/>
</dbReference>
<keyword evidence="2" id="KW-0245">EGF-like domain</keyword>
<evidence type="ECO:0000259" key="13">
    <source>
        <dbReference type="PROSITE" id="PS50268"/>
    </source>
</evidence>
<evidence type="ECO:0000256" key="12">
    <source>
        <dbReference type="PROSITE-ProRule" id="PRU00043"/>
    </source>
</evidence>
<keyword evidence="8" id="KW-1133">Transmembrane helix</keyword>
<dbReference type="GO" id="GO:0005886">
    <property type="term" value="C:plasma membrane"/>
    <property type="evidence" value="ECO:0007669"/>
    <property type="project" value="UniProtKB-SubCell"/>
</dbReference>
<evidence type="ECO:0000256" key="5">
    <source>
        <dbReference type="ARBA" id="ARBA00022737"/>
    </source>
</evidence>
<evidence type="ECO:0000256" key="4">
    <source>
        <dbReference type="ARBA" id="ARBA00022729"/>
    </source>
</evidence>
<dbReference type="GO" id="GO:0005911">
    <property type="term" value="C:cell-cell junction"/>
    <property type="evidence" value="ECO:0007669"/>
    <property type="project" value="TreeGrafter"/>
</dbReference>
<name>A0A8K0NZ61_LADFU</name>
<gene>
    <name evidence="14" type="ORF">J437_LFUL004089</name>
</gene>
<dbReference type="GO" id="GO:0007156">
    <property type="term" value="P:homophilic cell adhesion via plasma membrane adhesion molecules"/>
    <property type="evidence" value="ECO:0007669"/>
    <property type="project" value="InterPro"/>
</dbReference>
<organism evidence="14 15">
    <name type="scientific">Ladona fulva</name>
    <name type="common">Scarce chaser dragonfly</name>
    <name type="synonym">Libellula fulva</name>
    <dbReference type="NCBI Taxonomy" id="123851"/>
    <lineage>
        <taxon>Eukaryota</taxon>
        <taxon>Metazoa</taxon>
        <taxon>Ecdysozoa</taxon>
        <taxon>Arthropoda</taxon>
        <taxon>Hexapoda</taxon>
        <taxon>Insecta</taxon>
        <taxon>Pterygota</taxon>
        <taxon>Palaeoptera</taxon>
        <taxon>Odonata</taxon>
        <taxon>Epiprocta</taxon>
        <taxon>Anisoptera</taxon>
        <taxon>Libelluloidea</taxon>
        <taxon>Libellulidae</taxon>
        <taxon>Ladona</taxon>
    </lineage>
</organism>
<dbReference type="GO" id="GO:0030855">
    <property type="term" value="P:epithelial cell differentiation"/>
    <property type="evidence" value="ECO:0007669"/>
    <property type="project" value="UniProtKB-ARBA"/>
</dbReference>
<reference evidence="14" key="2">
    <citation type="submission" date="2017-10" db="EMBL/GenBank/DDBJ databases">
        <title>Ladona fulva Genome sequencing and assembly.</title>
        <authorList>
            <person name="Murali S."/>
            <person name="Richards S."/>
            <person name="Bandaranaike D."/>
            <person name="Bellair M."/>
            <person name="Blankenburg K."/>
            <person name="Chao H."/>
            <person name="Dinh H."/>
            <person name="Doddapaneni H."/>
            <person name="Dugan-Rocha S."/>
            <person name="Elkadiri S."/>
            <person name="Gnanaolivu R."/>
            <person name="Hernandez B."/>
            <person name="Skinner E."/>
            <person name="Javaid M."/>
            <person name="Lee S."/>
            <person name="Li M."/>
            <person name="Ming W."/>
            <person name="Munidasa M."/>
            <person name="Muniz J."/>
            <person name="Nguyen L."/>
            <person name="Hughes D."/>
            <person name="Osuji N."/>
            <person name="Pu L.-L."/>
            <person name="Puazo M."/>
            <person name="Qu C."/>
            <person name="Quiroz J."/>
            <person name="Raj R."/>
            <person name="Weissenberger G."/>
            <person name="Xin Y."/>
            <person name="Zou X."/>
            <person name="Han Y."/>
            <person name="Worley K."/>
            <person name="Muzny D."/>
            <person name="Gibbs R."/>
        </authorList>
    </citation>
    <scope>NUCLEOTIDE SEQUENCE</scope>
    <source>
        <strain evidence="14">Sampled in the wild</strain>
    </source>
</reference>
<dbReference type="InterPro" id="IPR002126">
    <property type="entry name" value="Cadherin-like_dom"/>
</dbReference>
<dbReference type="Proteomes" id="UP000792457">
    <property type="component" value="Unassembled WGS sequence"/>
</dbReference>
<keyword evidence="6 12" id="KW-0106">Calcium</keyword>
<keyword evidence="11" id="KW-0325">Glycoprotein</keyword>
<dbReference type="GO" id="GO:0005509">
    <property type="term" value="F:calcium ion binding"/>
    <property type="evidence" value="ECO:0007669"/>
    <property type="project" value="UniProtKB-UniRule"/>
</dbReference>
<dbReference type="PANTHER" id="PTHR24025:SF23">
    <property type="entry name" value="NEURAL-CADHERIN"/>
    <property type="match status" value="1"/>
</dbReference>
<protein>
    <recommendedName>
        <fullName evidence="13">Cadherin domain-containing protein</fullName>
    </recommendedName>
</protein>
<evidence type="ECO:0000256" key="6">
    <source>
        <dbReference type="ARBA" id="ARBA00022837"/>
    </source>
</evidence>
<evidence type="ECO:0000313" key="14">
    <source>
        <dbReference type="EMBL" id="KAG8226848.1"/>
    </source>
</evidence>
<keyword evidence="7" id="KW-0130">Cell adhesion</keyword>
<dbReference type="GO" id="GO:0001736">
    <property type="term" value="P:establishment of planar polarity"/>
    <property type="evidence" value="ECO:0007669"/>
    <property type="project" value="UniProtKB-ARBA"/>
</dbReference>
<dbReference type="CDD" id="cd11304">
    <property type="entry name" value="Cadherin_repeat"/>
    <property type="match status" value="1"/>
</dbReference>
<dbReference type="GO" id="GO:0008104">
    <property type="term" value="P:intracellular protein localization"/>
    <property type="evidence" value="ECO:0007669"/>
    <property type="project" value="UniProtKB-ARBA"/>
</dbReference>
<keyword evidence="3" id="KW-0812">Transmembrane</keyword>
<proteinExistence type="predicted"/>
<dbReference type="PANTHER" id="PTHR24025">
    <property type="entry name" value="DESMOGLEIN FAMILY MEMBER"/>
    <property type="match status" value="1"/>
</dbReference>
<evidence type="ECO:0000256" key="8">
    <source>
        <dbReference type="ARBA" id="ARBA00022989"/>
    </source>
</evidence>
<keyword evidence="4" id="KW-0732">Signal</keyword>
<dbReference type="PRINTS" id="PR00205">
    <property type="entry name" value="CADHERIN"/>
</dbReference>
<dbReference type="FunFam" id="2.60.40.60:FF:000032">
    <property type="entry name" value="FAT atypical cadherin 1"/>
    <property type="match status" value="1"/>
</dbReference>
<keyword evidence="5" id="KW-0677">Repeat</keyword>
<evidence type="ECO:0000313" key="15">
    <source>
        <dbReference type="Proteomes" id="UP000792457"/>
    </source>
</evidence>
<sequence length="135" mass="15103">MHSYDELLKKIYGVVFLYAIAYPKIRINVLDKNDSPPSFRDTPIEYTVSEDLSAGQAVATLRATDPDTLGTLTYTLVSTEGGDESRFELDANTGVLRLKQALDREERDTYRLVVRASDGIQNTDADVTIKKLNEN</sequence>
<evidence type="ECO:0000256" key="10">
    <source>
        <dbReference type="ARBA" id="ARBA00023157"/>
    </source>
</evidence>
<dbReference type="SMART" id="SM00112">
    <property type="entry name" value="CA"/>
    <property type="match status" value="1"/>
</dbReference>
<evidence type="ECO:0000256" key="2">
    <source>
        <dbReference type="ARBA" id="ARBA00022536"/>
    </source>
</evidence>
<evidence type="ECO:0000256" key="3">
    <source>
        <dbReference type="ARBA" id="ARBA00022692"/>
    </source>
</evidence>
<dbReference type="Pfam" id="PF00028">
    <property type="entry name" value="Cadherin"/>
    <property type="match status" value="1"/>
</dbReference>
<comment type="subcellular location">
    <subcellularLocation>
        <location evidence="1">Cell membrane</location>
        <topology evidence="1">Single-pass type I membrane protein</topology>
    </subcellularLocation>
</comment>
<dbReference type="GO" id="GO:0007163">
    <property type="term" value="P:establishment or maintenance of cell polarity"/>
    <property type="evidence" value="ECO:0007669"/>
    <property type="project" value="UniProtKB-ARBA"/>
</dbReference>
<dbReference type="Gene3D" id="2.60.40.60">
    <property type="entry name" value="Cadherins"/>
    <property type="match status" value="1"/>
</dbReference>
<dbReference type="EMBL" id="KZ308299">
    <property type="protein sequence ID" value="KAG8226848.1"/>
    <property type="molecule type" value="Genomic_DNA"/>
</dbReference>